<keyword evidence="3" id="KW-0808">Transferase</keyword>
<gene>
    <name evidence="11" type="ORF">BCL79_3568</name>
</gene>
<dbReference type="Pfam" id="PF19040">
    <property type="entry name" value="SGNH"/>
    <property type="match status" value="1"/>
</dbReference>
<feature type="domain" description="SGNH" evidence="10">
    <location>
        <begin position="440"/>
        <end position="662"/>
    </location>
</feature>
<protein>
    <submittedName>
        <fullName evidence="11">Peptidoglycan/LPS O-acetylase OafA/YrhL</fullName>
    </submittedName>
</protein>
<keyword evidence="5 8" id="KW-1133">Transmembrane helix</keyword>
<dbReference type="InterPro" id="IPR036514">
    <property type="entry name" value="SGNH_hydro_sf"/>
</dbReference>
<reference evidence="11 12" key="1">
    <citation type="submission" date="2018-10" db="EMBL/GenBank/DDBJ databases">
        <title>Comparative analysis of microorganisms from saline springs in Andes Mountain Range, Colombia.</title>
        <authorList>
            <person name="Rubin E."/>
        </authorList>
    </citation>
    <scope>NUCLEOTIDE SEQUENCE [LARGE SCALE GENOMIC DNA]</scope>
    <source>
        <strain evidence="11 12">USBA GBX 843</strain>
    </source>
</reference>
<accession>A0A498C382</accession>
<evidence type="ECO:0000256" key="1">
    <source>
        <dbReference type="ARBA" id="ARBA00004651"/>
    </source>
</evidence>
<evidence type="ECO:0000313" key="12">
    <source>
        <dbReference type="Proteomes" id="UP000274786"/>
    </source>
</evidence>
<dbReference type="GO" id="GO:0016788">
    <property type="term" value="F:hydrolase activity, acting on ester bonds"/>
    <property type="evidence" value="ECO:0007669"/>
    <property type="project" value="UniProtKB-ARBA"/>
</dbReference>
<dbReference type="Gene3D" id="3.40.50.1110">
    <property type="entry name" value="SGNH hydrolase"/>
    <property type="match status" value="1"/>
</dbReference>
<evidence type="ECO:0000259" key="10">
    <source>
        <dbReference type="Pfam" id="PF19040"/>
    </source>
</evidence>
<organism evidence="11 12">
    <name type="scientific">Stenotrophomonas rhizophila</name>
    <dbReference type="NCBI Taxonomy" id="216778"/>
    <lineage>
        <taxon>Bacteria</taxon>
        <taxon>Pseudomonadati</taxon>
        <taxon>Pseudomonadota</taxon>
        <taxon>Gammaproteobacteria</taxon>
        <taxon>Lysobacterales</taxon>
        <taxon>Lysobacteraceae</taxon>
        <taxon>Stenotrophomonas</taxon>
    </lineage>
</organism>
<feature type="domain" description="Acyltransferase 3" evidence="9">
    <location>
        <begin position="20"/>
        <end position="361"/>
    </location>
</feature>
<comment type="subcellular location">
    <subcellularLocation>
        <location evidence="1">Cell membrane</location>
        <topology evidence="1">Multi-pass membrane protein</topology>
    </subcellularLocation>
</comment>
<feature type="transmembrane region" description="Helical" evidence="8">
    <location>
        <begin position="307"/>
        <end position="326"/>
    </location>
</feature>
<keyword evidence="4 8" id="KW-0812">Transmembrane</keyword>
<dbReference type="AlphaFoldDB" id="A0A498C382"/>
<sequence>MQHQDAATAVAVKAHGPYRADIDGLRAIAVIGVLLYHAFPKLLPGGFVGVDVFFVISGFLITRVILDGLDQSRFSIGDFYARRVRRIFPALLLVLAACFAFGWKTMLAEDLAHLGKHTAGGAGFVANLVLWSEAGYFDAASASKPLLHLWSLGIEEQFYLAWPLLLWSAWRMRLPLMPVIIATAAASFVVNLHHQGGNPTASFYSPLSRAWELMIGGMLAHWSSAQGARERTWWAARLSHSGVVIPAGTAALVRACAAWVGVALLVIAMLSIRSTMPFPGVRALLPTLGTALLIGAGPSTPVARWILSSRPFVWVGLISYPLYLWHWPLLTLTRNAYGDLSSLDRAGLLLASVALAWLTWRLVERPLRSSRHGGIKVAALLVGMAIIGVLGYRAWNNAGYPSRYPEIIQRATEYDLEAYRAGLRNHVCFMELGDNADKYASECVDQGTKPLWVLWGDSSAASLYTGIRGLQQRSDQMRLAQFTSSACPPMADFAGTNPACTYNNDWALASIARLKPDTVLMAAMWHYYDKANLPATLTRLKALGVRRVVMLGPPPSWKDTPSRIVFNIWRDDPLHATPSSRLDYSKYGMGQGDHATGAADYRTATAEELMRQIAKQTGVEYISLTEVLCNDDGCLTRSDSKSGETFYLDIVHLTPAGSHFTLELIEKQLLQGSP</sequence>
<dbReference type="PANTHER" id="PTHR23028">
    <property type="entry name" value="ACETYLTRANSFERASE"/>
    <property type="match status" value="1"/>
</dbReference>
<dbReference type="InterPro" id="IPR002656">
    <property type="entry name" value="Acyl_transf_3_dom"/>
</dbReference>
<dbReference type="GO" id="GO:0009103">
    <property type="term" value="P:lipopolysaccharide biosynthetic process"/>
    <property type="evidence" value="ECO:0007669"/>
    <property type="project" value="TreeGrafter"/>
</dbReference>
<feature type="transmembrane region" description="Helical" evidence="8">
    <location>
        <begin position="45"/>
        <end position="66"/>
    </location>
</feature>
<keyword evidence="7" id="KW-0012">Acyltransferase</keyword>
<feature type="transmembrane region" description="Helical" evidence="8">
    <location>
        <begin position="174"/>
        <end position="191"/>
    </location>
</feature>
<dbReference type="OrthoDB" id="9767863at2"/>
<dbReference type="GO" id="GO:0005886">
    <property type="term" value="C:plasma membrane"/>
    <property type="evidence" value="ECO:0007669"/>
    <property type="project" value="UniProtKB-SubCell"/>
</dbReference>
<feature type="transmembrane region" description="Helical" evidence="8">
    <location>
        <begin position="87"/>
        <end position="106"/>
    </location>
</feature>
<evidence type="ECO:0000259" key="9">
    <source>
        <dbReference type="Pfam" id="PF01757"/>
    </source>
</evidence>
<evidence type="ECO:0000256" key="4">
    <source>
        <dbReference type="ARBA" id="ARBA00022692"/>
    </source>
</evidence>
<dbReference type="InterPro" id="IPR043968">
    <property type="entry name" value="SGNH"/>
</dbReference>
<feature type="transmembrane region" description="Helical" evidence="8">
    <location>
        <begin position="375"/>
        <end position="395"/>
    </location>
</feature>
<evidence type="ECO:0000256" key="3">
    <source>
        <dbReference type="ARBA" id="ARBA00022679"/>
    </source>
</evidence>
<dbReference type="SUPFAM" id="SSF52266">
    <property type="entry name" value="SGNH hydrolase"/>
    <property type="match status" value="1"/>
</dbReference>
<dbReference type="Proteomes" id="UP000274786">
    <property type="component" value="Unassembled WGS sequence"/>
</dbReference>
<keyword evidence="2" id="KW-1003">Cell membrane</keyword>
<dbReference type="PANTHER" id="PTHR23028:SF53">
    <property type="entry name" value="ACYL_TRANSF_3 DOMAIN-CONTAINING PROTEIN"/>
    <property type="match status" value="1"/>
</dbReference>
<evidence type="ECO:0000256" key="2">
    <source>
        <dbReference type="ARBA" id="ARBA00022475"/>
    </source>
</evidence>
<proteinExistence type="predicted"/>
<dbReference type="InterPro" id="IPR050879">
    <property type="entry name" value="Acyltransferase_3"/>
</dbReference>
<evidence type="ECO:0000313" key="11">
    <source>
        <dbReference type="EMBL" id="RLK50075.1"/>
    </source>
</evidence>
<evidence type="ECO:0000256" key="5">
    <source>
        <dbReference type="ARBA" id="ARBA00022989"/>
    </source>
</evidence>
<evidence type="ECO:0000256" key="6">
    <source>
        <dbReference type="ARBA" id="ARBA00023136"/>
    </source>
</evidence>
<comment type="caution">
    <text evidence="11">The sequence shown here is derived from an EMBL/GenBank/DDBJ whole genome shotgun (WGS) entry which is preliminary data.</text>
</comment>
<feature type="transmembrane region" description="Helical" evidence="8">
    <location>
        <begin position="243"/>
        <end position="270"/>
    </location>
</feature>
<keyword evidence="6 8" id="KW-0472">Membrane</keyword>
<evidence type="ECO:0000256" key="7">
    <source>
        <dbReference type="ARBA" id="ARBA00023315"/>
    </source>
</evidence>
<name>A0A498C382_9GAMM</name>
<evidence type="ECO:0000256" key="8">
    <source>
        <dbReference type="SAM" id="Phobius"/>
    </source>
</evidence>
<dbReference type="GO" id="GO:0016747">
    <property type="term" value="F:acyltransferase activity, transferring groups other than amino-acyl groups"/>
    <property type="evidence" value="ECO:0007669"/>
    <property type="project" value="InterPro"/>
</dbReference>
<dbReference type="EMBL" id="RCDC01000007">
    <property type="protein sequence ID" value="RLK50075.1"/>
    <property type="molecule type" value="Genomic_DNA"/>
</dbReference>
<feature type="transmembrane region" description="Helical" evidence="8">
    <location>
        <begin position="346"/>
        <end position="363"/>
    </location>
</feature>
<dbReference type="Pfam" id="PF01757">
    <property type="entry name" value="Acyl_transf_3"/>
    <property type="match status" value="1"/>
</dbReference>
<dbReference type="RefSeq" id="WP_121043448.1">
    <property type="nucleotide sequence ID" value="NZ_RCDC01000007.1"/>
</dbReference>